<organism evidence="5 6">
    <name type="scientific">Caenorhabditis auriculariae</name>
    <dbReference type="NCBI Taxonomy" id="2777116"/>
    <lineage>
        <taxon>Eukaryota</taxon>
        <taxon>Metazoa</taxon>
        <taxon>Ecdysozoa</taxon>
        <taxon>Nematoda</taxon>
        <taxon>Chromadorea</taxon>
        <taxon>Rhabditida</taxon>
        <taxon>Rhabditina</taxon>
        <taxon>Rhabditomorpha</taxon>
        <taxon>Rhabditoidea</taxon>
        <taxon>Rhabditidae</taxon>
        <taxon>Peloderinae</taxon>
        <taxon>Caenorhabditis</taxon>
    </lineage>
</organism>
<dbReference type="InterPro" id="IPR018378">
    <property type="entry name" value="C-type_lectin_CS"/>
</dbReference>
<dbReference type="InterPro" id="IPR050111">
    <property type="entry name" value="C-type_lectin/snaclec_domain"/>
</dbReference>
<feature type="domain" description="C-type lectin" evidence="4">
    <location>
        <begin position="865"/>
        <end position="976"/>
    </location>
</feature>
<dbReference type="InterPro" id="IPR001849">
    <property type="entry name" value="PH_domain"/>
</dbReference>
<dbReference type="Pfam" id="PF00059">
    <property type="entry name" value="Lectin_C"/>
    <property type="match status" value="1"/>
</dbReference>
<dbReference type="EMBL" id="CAJGYM010000010">
    <property type="protein sequence ID" value="CAD6189338.1"/>
    <property type="molecule type" value="Genomic_DNA"/>
</dbReference>
<gene>
    <name evidence="5" type="ORF">CAUJ_LOCUS5257</name>
</gene>
<dbReference type="SUPFAM" id="SSF50729">
    <property type="entry name" value="PH domain-like"/>
    <property type="match status" value="1"/>
</dbReference>
<evidence type="ECO:0000313" key="6">
    <source>
        <dbReference type="Proteomes" id="UP000835052"/>
    </source>
</evidence>
<feature type="compositionally biased region" description="Low complexity" evidence="2">
    <location>
        <begin position="710"/>
        <end position="722"/>
    </location>
</feature>
<feature type="region of interest" description="Disordered" evidence="2">
    <location>
        <begin position="708"/>
        <end position="732"/>
    </location>
</feature>
<dbReference type="PROSITE" id="PS00615">
    <property type="entry name" value="C_TYPE_LECTIN_1"/>
    <property type="match status" value="1"/>
</dbReference>
<dbReference type="SUPFAM" id="SSF56436">
    <property type="entry name" value="C-type lectin-like"/>
    <property type="match status" value="1"/>
</dbReference>
<dbReference type="OrthoDB" id="946068at2759"/>
<dbReference type="AlphaFoldDB" id="A0A8S1H3F9"/>
<proteinExistence type="predicted"/>
<evidence type="ECO:0000259" key="4">
    <source>
        <dbReference type="PROSITE" id="PS50041"/>
    </source>
</evidence>
<feature type="compositionally biased region" description="Polar residues" evidence="2">
    <location>
        <begin position="454"/>
        <end position="463"/>
    </location>
</feature>
<name>A0A8S1H3F9_9PELO</name>
<evidence type="ECO:0000256" key="1">
    <source>
        <dbReference type="ARBA" id="ARBA00023157"/>
    </source>
</evidence>
<dbReference type="Gene3D" id="2.30.29.30">
    <property type="entry name" value="Pleckstrin-homology domain (PH domain)/Phosphotyrosine-binding domain (PTB)"/>
    <property type="match status" value="2"/>
</dbReference>
<evidence type="ECO:0000313" key="5">
    <source>
        <dbReference type="EMBL" id="CAD6189338.1"/>
    </source>
</evidence>
<reference evidence="5" key="1">
    <citation type="submission" date="2020-10" db="EMBL/GenBank/DDBJ databases">
        <authorList>
            <person name="Kikuchi T."/>
        </authorList>
    </citation>
    <scope>NUCLEOTIDE SEQUENCE</scope>
    <source>
        <strain evidence="5">NKZ352</strain>
    </source>
</reference>
<feature type="region of interest" description="Disordered" evidence="2">
    <location>
        <begin position="454"/>
        <end position="483"/>
    </location>
</feature>
<keyword evidence="6" id="KW-1185">Reference proteome</keyword>
<dbReference type="Proteomes" id="UP000835052">
    <property type="component" value="Unassembled WGS sequence"/>
</dbReference>
<feature type="compositionally biased region" description="Basic and acidic residues" evidence="2">
    <location>
        <begin position="365"/>
        <end position="380"/>
    </location>
</feature>
<evidence type="ECO:0000259" key="3">
    <source>
        <dbReference type="PROSITE" id="PS50003"/>
    </source>
</evidence>
<dbReference type="InterPro" id="IPR001304">
    <property type="entry name" value="C-type_lectin-like"/>
</dbReference>
<keyword evidence="1" id="KW-1015">Disulfide bond</keyword>
<feature type="region of interest" description="Disordered" evidence="2">
    <location>
        <begin position="763"/>
        <end position="811"/>
    </location>
</feature>
<feature type="region of interest" description="Disordered" evidence="2">
    <location>
        <begin position="276"/>
        <end position="407"/>
    </location>
</feature>
<evidence type="ECO:0008006" key="7">
    <source>
        <dbReference type="Google" id="ProtNLM"/>
    </source>
</evidence>
<comment type="caution">
    <text evidence="5">The sequence shown here is derived from an EMBL/GenBank/DDBJ whole genome shotgun (WGS) entry which is preliminary data.</text>
</comment>
<dbReference type="InterPro" id="IPR016187">
    <property type="entry name" value="CTDL_fold"/>
</dbReference>
<dbReference type="CDD" id="cd00037">
    <property type="entry name" value="CLECT"/>
    <property type="match status" value="1"/>
</dbReference>
<feature type="compositionally biased region" description="Acidic residues" evidence="2">
    <location>
        <begin position="771"/>
        <end position="787"/>
    </location>
</feature>
<protein>
    <recommendedName>
        <fullName evidence="7">C-type lectin domain-containing protein</fullName>
    </recommendedName>
</protein>
<accession>A0A8S1H3F9</accession>
<dbReference type="InterPro" id="IPR016186">
    <property type="entry name" value="C-type_lectin-like/link_sf"/>
</dbReference>
<sequence length="1003" mass="112288">MLALPAPSPTAPPSQAPAAIEEDDGIIKSGMVTAGLTPVKSRRILFCVVMDRALVLYDNEKSYRKKKEPKILMDLSVAFNCHKDHYDAKLKKCICVMGPDETLVLRTDSDEQNNEWYEAILSSLIPARAIRLGRPVSIYELFEAAWDVNIIENPKFKKPRQSMNVNIITKVPAISGPKRICFYAHTIIVCKRRIEPTNVNNSLEPVIPPFPRDSFVELPRTFIAFFGCQEKYFLLRMGRGSVMGGSELWAQCDNEDVALDMHYRLNAIIEREAEKKRKMNIGNPPPPSISTMRYHRERSHTQPIRQRVPTLPEGTKRPRMATMNPKRTKTRPKRSITDDQSNSNLSSARSTTASEKIAESVEEAGPSKDSEPKDERRGGRMGDYFIGAYGKDEKEEEKEAKKKAEEDPYVSMEAAGWNFEHEHLAVPAPPPPTTFKLDEARSYISDSTDSCYSSMAANSSTTPAIAENPPRANSFGGRTTTEPLKPQATVDTIETVQESEVKAESTCLAIPADDPRKRAFSLGSKTFFNFIGLNDIRKMVKKKTRNNSPGHSASTSLYQLPFFESDMGRNRCQCLSYTINRSCPICSNGSFGSGRSSPFGSGLNRVPRDVSQDNHVEMDFGQIGVGRSGSGSVASVDSPSRRDFEEEAIRPSEIALQQHRQSSEGEYVFTDVISLRSAADRAKTSVLAIEGGLKSMDLKNAIFETIQENSSLKSSRSSSRTSVGEDEDVRPTKKIHEEILGFQWQEHKPEKLPKNMRREGKAIIGIKEVPESDNEELPEEKEEDSDDSDQKTETPPSPEESSEDDGVDPFNGEEPSGLGYYLILCVSSNLNNSIMRYFFVFAVLIIFVESQKCPGTDVYDDSLKKCYSYFRVQGTFKTAQETCQKMGYGLVKLINAFQNYYVTDYATDNLDLTYGFFYTGLKNQSSRWVWEDGSPANFTNWVPGEPEDDRKCMIVRISDGRWLSANCDERFQFVCEGNVGGYNPGGTCPPCPSCGTPRSRFIR</sequence>
<feature type="compositionally biased region" description="Polar residues" evidence="2">
    <location>
        <begin position="338"/>
        <end position="354"/>
    </location>
</feature>
<evidence type="ECO:0000256" key="2">
    <source>
        <dbReference type="SAM" id="MobiDB-lite"/>
    </source>
</evidence>
<dbReference type="PROSITE" id="PS50003">
    <property type="entry name" value="PH_DOMAIN"/>
    <property type="match status" value="1"/>
</dbReference>
<dbReference type="PANTHER" id="PTHR22803">
    <property type="entry name" value="MANNOSE, PHOSPHOLIPASE, LECTIN RECEPTOR RELATED"/>
    <property type="match status" value="1"/>
</dbReference>
<dbReference type="InterPro" id="IPR011993">
    <property type="entry name" value="PH-like_dom_sf"/>
</dbReference>
<dbReference type="SMART" id="SM00233">
    <property type="entry name" value="PH"/>
    <property type="match status" value="1"/>
</dbReference>
<dbReference type="SMART" id="SM00034">
    <property type="entry name" value="CLECT"/>
    <property type="match status" value="1"/>
</dbReference>
<dbReference type="PROSITE" id="PS50041">
    <property type="entry name" value="C_TYPE_LECTIN_2"/>
    <property type="match status" value="1"/>
</dbReference>
<dbReference type="Gene3D" id="3.10.100.10">
    <property type="entry name" value="Mannose-Binding Protein A, subunit A"/>
    <property type="match status" value="1"/>
</dbReference>
<feature type="domain" description="PH" evidence="3">
    <location>
        <begin position="25"/>
        <end position="125"/>
    </location>
</feature>
<feature type="compositionally biased region" description="Basic and acidic residues" evidence="2">
    <location>
        <begin position="390"/>
        <end position="406"/>
    </location>
</feature>